<sequence>MRAKIQYWVHPLHSCRLIKGKLHTLYKDLREHPTKFFSYFRMNVCTFDDLMTIVASAITYQRTKLRICIPAEERMAVTIRVYRHHFLAKWESWLDWQSECLVALRLPFGVVASCFLALQILLQALVANIEMKVILVYTGQMKLVLTEAQAD</sequence>
<gene>
    <name evidence="1" type="ORF">PR048_026146</name>
</gene>
<comment type="caution">
    <text evidence="1">The sequence shown here is derived from an EMBL/GenBank/DDBJ whole genome shotgun (WGS) entry which is preliminary data.</text>
</comment>
<keyword evidence="2" id="KW-1185">Reference proteome</keyword>
<accession>A0ABQ9GKH8</accession>
<dbReference type="Proteomes" id="UP001159363">
    <property type="component" value="Chromosome 10"/>
</dbReference>
<name>A0ABQ9GKH8_9NEOP</name>
<evidence type="ECO:0000313" key="1">
    <source>
        <dbReference type="EMBL" id="KAJ8872540.1"/>
    </source>
</evidence>
<organism evidence="1 2">
    <name type="scientific">Dryococelus australis</name>
    <dbReference type="NCBI Taxonomy" id="614101"/>
    <lineage>
        <taxon>Eukaryota</taxon>
        <taxon>Metazoa</taxon>
        <taxon>Ecdysozoa</taxon>
        <taxon>Arthropoda</taxon>
        <taxon>Hexapoda</taxon>
        <taxon>Insecta</taxon>
        <taxon>Pterygota</taxon>
        <taxon>Neoptera</taxon>
        <taxon>Polyneoptera</taxon>
        <taxon>Phasmatodea</taxon>
        <taxon>Verophasmatodea</taxon>
        <taxon>Anareolatae</taxon>
        <taxon>Phasmatidae</taxon>
        <taxon>Eurycanthinae</taxon>
        <taxon>Dryococelus</taxon>
    </lineage>
</organism>
<evidence type="ECO:0000313" key="2">
    <source>
        <dbReference type="Proteomes" id="UP001159363"/>
    </source>
</evidence>
<proteinExistence type="predicted"/>
<protein>
    <submittedName>
        <fullName evidence="1">Uncharacterized protein</fullName>
    </submittedName>
</protein>
<dbReference type="EMBL" id="JARBHB010000011">
    <property type="protein sequence ID" value="KAJ8872540.1"/>
    <property type="molecule type" value="Genomic_DNA"/>
</dbReference>
<reference evidence="1 2" key="1">
    <citation type="submission" date="2023-02" db="EMBL/GenBank/DDBJ databases">
        <title>LHISI_Scaffold_Assembly.</title>
        <authorList>
            <person name="Stuart O.P."/>
            <person name="Cleave R."/>
            <person name="Magrath M.J.L."/>
            <person name="Mikheyev A.S."/>
        </authorList>
    </citation>
    <scope>NUCLEOTIDE SEQUENCE [LARGE SCALE GENOMIC DNA]</scope>
    <source>
        <strain evidence="1">Daus_M_001</strain>
        <tissue evidence="1">Leg muscle</tissue>
    </source>
</reference>